<dbReference type="Proteomes" id="UP000821845">
    <property type="component" value="Chromosome 2"/>
</dbReference>
<keyword evidence="2" id="KW-1185">Reference proteome</keyword>
<name>A0ACB7T1D1_HYAAI</name>
<sequence>MKLHFIALVVLATAAGPSIQAQIEELYSQLQRAREDLKRQLVKLFRPAAYASFEENAARIYEKLSGLRQKLLKFVEDVNTFTGDKWEHAKKIIAELREEIGQKVRELLVGQAGAAMYVAEDNATKAGVLDTLKETARTLKEKFRTLGRKIQAKVAELRDAVGEQAVLLKQQLEALKSQFNKAHNELMKKLFNLFRPAQYSAYKETTGEERHLALLKLKLDRLLYTTAATPLEDVSDLDDKIDEVCRDIEEYVKKCQ</sequence>
<organism evidence="1 2">
    <name type="scientific">Hyalomma asiaticum</name>
    <name type="common">Tick</name>
    <dbReference type="NCBI Taxonomy" id="266040"/>
    <lineage>
        <taxon>Eukaryota</taxon>
        <taxon>Metazoa</taxon>
        <taxon>Ecdysozoa</taxon>
        <taxon>Arthropoda</taxon>
        <taxon>Chelicerata</taxon>
        <taxon>Arachnida</taxon>
        <taxon>Acari</taxon>
        <taxon>Parasitiformes</taxon>
        <taxon>Ixodida</taxon>
        <taxon>Ixodoidea</taxon>
        <taxon>Ixodidae</taxon>
        <taxon>Hyalomminae</taxon>
        <taxon>Hyalomma</taxon>
    </lineage>
</organism>
<evidence type="ECO:0000313" key="2">
    <source>
        <dbReference type="Proteomes" id="UP000821845"/>
    </source>
</evidence>
<dbReference type="EMBL" id="CM023482">
    <property type="protein sequence ID" value="KAH6940046.1"/>
    <property type="molecule type" value="Genomic_DNA"/>
</dbReference>
<gene>
    <name evidence="1" type="ORF">HPB50_024495</name>
</gene>
<accession>A0ACB7T1D1</accession>
<comment type="caution">
    <text evidence="1">The sequence shown here is derived from an EMBL/GenBank/DDBJ whole genome shotgun (WGS) entry which is preliminary data.</text>
</comment>
<proteinExistence type="predicted"/>
<protein>
    <submittedName>
        <fullName evidence="1">Uncharacterized protein</fullName>
    </submittedName>
</protein>
<evidence type="ECO:0000313" key="1">
    <source>
        <dbReference type="EMBL" id="KAH6940046.1"/>
    </source>
</evidence>
<reference evidence="1" key="1">
    <citation type="submission" date="2020-05" db="EMBL/GenBank/DDBJ databases">
        <title>Large-scale comparative analyses of tick genomes elucidate their genetic diversity and vector capacities.</title>
        <authorList>
            <person name="Jia N."/>
            <person name="Wang J."/>
            <person name="Shi W."/>
            <person name="Du L."/>
            <person name="Sun Y."/>
            <person name="Zhan W."/>
            <person name="Jiang J."/>
            <person name="Wang Q."/>
            <person name="Zhang B."/>
            <person name="Ji P."/>
            <person name="Sakyi L.B."/>
            <person name="Cui X."/>
            <person name="Yuan T."/>
            <person name="Jiang B."/>
            <person name="Yang W."/>
            <person name="Lam T.T.-Y."/>
            <person name="Chang Q."/>
            <person name="Ding S."/>
            <person name="Wang X."/>
            <person name="Zhu J."/>
            <person name="Ruan X."/>
            <person name="Zhao L."/>
            <person name="Wei J."/>
            <person name="Que T."/>
            <person name="Du C."/>
            <person name="Cheng J."/>
            <person name="Dai P."/>
            <person name="Han X."/>
            <person name="Huang E."/>
            <person name="Gao Y."/>
            <person name="Liu J."/>
            <person name="Shao H."/>
            <person name="Ye R."/>
            <person name="Li L."/>
            <person name="Wei W."/>
            <person name="Wang X."/>
            <person name="Wang C."/>
            <person name="Yang T."/>
            <person name="Huo Q."/>
            <person name="Li W."/>
            <person name="Guo W."/>
            <person name="Chen H."/>
            <person name="Zhou L."/>
            <person name="Ni X."/>
            <person name="Tian J."/>
            <person name="Zhou Y."/>
            <person name="Sheng Y."/>
            <person name="Liu T."/>
            <person name="Pan Y."/>
            <person name="Xia L."/>
            <person name="Li J."/>
            <person name="Zhao F."/>
            <person name="Cao W."/>
        </authorList>
    </citation>
    <scope>NUCLEOTIDE SEQUENCE</scope>
    <source>
        <strain evidence="1">Hyas-2018</strain>
    </source>
</reference>